<sequence length="63" mass="7280">MDNRAFERRREQLTRRNLSGFQEPSNPPDKRFILSARRRGQDAGGQQSSLLCPPAGFSKYRDL</sequence>
<feature type="compositionally biased region" description="Basic and acidic residues" evidence="1">
    <location>
        <begin position="1"/>
        <end position="14"/>
    </location>
</feature>
<accession>A0AA87Q5E7</accession>
<evidence type="ECO:0000313" key="2">
    <source>
        <dbReference type="EMBL" id="GAJ95553.1"/>
    </source>
</evidence>
<evidence type="ECO:0000313" key="3">
    <source>
        <dbReference type="Proteomes" id="UP000026941"/>
    </source>
</evidence>
<dbReference type="AlphaFoldDB" id="A0AA87Q5E7"/>
<comment type="caution">
    <text evidence="2">The sequence shown here is derived from an EMBL/GenBank/DDBJ whole genome shotgun (WGS) entry which is preliminary data.</text>
</comment>
<name>A0AA87Q5E7_RHIRH</name>
<dbReference type="RefSeq" id="WP_042474809.1">
    <property type="nucleotide sequence ID" value="NZ_BAYX01000012.1"/>
</dbReference>
<feature type="compositionally biased region" description="Polar residues" evidence="1">
    <location>
        <begin position="15"/>
        <end position="24"/>
    </location>
</feature>
<gene>
    <name evidence="2" type="ORF">RRH01S_12_01100</name>
</gene>
<dbReference type="Proteomes" id="UP000026941">
    <property type="component" value="Unassembled WGS sequence"/>
</dbReference>
<protein>
    <submittedName>
        <fullName evidence="2">Uncharacterized protein</fullName>
    </submittedName>
</protein>
<reference evidence="2 3" key="1">
    <citation type="submission" date="2014-05" db="EMBL/GenBank/DDBJ databases">
        <title>Whole genome shotgun sequence of Rhizobium rhizogenes NBRC 13257.</title>
        <authorList>
            <person name="Katano-Makiyama Y."/>
            <person name="Hosoyama A."/>
            <person name="Hashimoto M."/>
            <person name="Hosoyama Y."/>
            <person name="Noguchi M."/>
            <person name="Tsuchikane K."/>
            <person name="Kimura A."/>
            <person name="Ohji S."/>
            <person name="Ichikawa N."/>
            <person name="Yamazoe A."/>
            <person name="Fujita N."/>
        </authorList>
    </citation>
    <scope>NUCLEOTIDE SEQUENCE [LARGE SCALE GENOMIC DNA]</scope>
    <source>
        <strain evidence="2 3">NBRC 13257</strain>
    </source>
</reference>
<proteinExistence type="predicted"/>
<dbReference type="EMBL" id="BAYX01000012">
    <property type="protein sequence ID" value="GAJ95553.1"/>
    <property type="molecule type" value="Genomic_DNA"/>
</dbReference>
<evidence type="ECO:0000256" key="1">
    <source>
        <dbReference type="SAM" id="MobiDB-lite"/>
    </source>
</evidence>
<feature type="region of interest" description="Disordered" evidence="1">
    <location>
        <begin position="1"/>
        <end position="63"/>
    </location>
</feature>
<organism evidence="2 3">
    <name type="scientific">Rhizobium rhizogenes NBRC 13257</name>
    <dbReference type="NCBI Taxonomy" id="1220581"/>
    <lineage>
        <taxon>Bacteria</taxon>
        <taxon>Pseudomonadati</taxon>
        <taxon>Pseudomonadota</taxon>
        <taxon>Alphaproteobacteria</taxon>
        <taxon>Hyphomicrobiales</taxon>
        <taxon>Rhizobiaceae</taxon>
        <taxon>Rhizobium/Agrobacterium group</taxon>
        <taxon>Rhizobium</taxon>
    </lineage>
</organism>